<dbReference type="EMBL" id="JBHLXP010000001">
    <property type="protein sequence ID" value="MFC0048209.1"/>
    <property type="molecule type" value="Genomic_DNA"/>
</dbReference>
<evidence type="ECO:0000313" key="2">
    <source>
        <dbReference type="EMBL" id="MFC0048209.1"/>
    </source>
</evidence>
<accession>A0ABV6BBF3</accession>
<dbReference type="InterPro" id="IPR050644">
    <property type="entry name" value="PG_Glycine_Bridge_Synth"/>
</dbReference>
<evidence type="ECO:0000313" key="3">
    <source>
        <dbReference type="Proteomes" id="UP001589813"/>
    </source>
</evidence>
<dbReference type="PANTHER" id="PTHR36174">
    <property type="entry name" value="LIPID II:GLYCINE GLYCYLTRANSFERASE"/>
    <property type="match status" value="1"/>
</dbReference>
<keyword evidence="2" id="KW-0808">Transferase</keyword>
<sequence>MEFLQSASISAELWQASLPELSQVSVYQQWGFSEAIAAAYGYQPQRFALRQANASHYSAVVTLFRFGKSWVSLPFCDCGGIAAVDAAAAAQLLDALRQHLNGQPLILRQMQQLSPQPDGLHLQQQKVRMVLALQSDAEAQMQAFKAKLRSQIRKPEKEQFYCKQGGIELLADFWQVFTYNMRELGSPVHSKALFVALLQQPDLRSQMFVVYSPEHQPVACGFVLGYGGMLVNPWASSDRRFQKHAPNMLLYWQMLQYAISNGYQQFDFGRSTPGEGTYNFKAQWGAEPEPLHWYSSEADAGTIADSRLKQLVIQIWQRLPLPLVNQLGPVLRKRIHL</sequence>
<dbReference type="SUPFAM" id="SSF55729">
    <property type="entry name" value="Acyl-CoA N-acyltransferases (Nat)"/>
    <property type="match status" value="1"/>
</dbReference>
<comment type="caution">
    <text evidence="2">The sequence shown here is derived from an EMBL/GenBank/DDBJ whole genome shotgun (WGS) entry which is preliminary data.</text>
</comment>
<reference evidence="2 3" key="1">
    <citation type="submission" date="2024-09" db="EMBL/GenBank/DDBJ databases">
        <authorList>
            <person name="Sun Q."/>
            <person name="Mori K."/>
        </authorList>
    </citation>
    <scope>NUCLEOTIDE SEQUENCE [LARGE SCALE GENOMIC DNA]</scope>
    <source>
        <strain evidence="2 3">KCTC 23315</strain>
    </source>
</reference>
<dbReference type="Gene3D" id="3.40.630.30">
    <property type="match status" value="1"/>
</dbReference>
<dbReference type="GO" id="GO:0016746">
    <property type="term" value="F:acyltransferase activity"/>
    <property type="evidence" value="ECO:0007669"/>
    <property type="project" value="UniProtKB-KW"/>
</dbReference>
<dbReference type="PANTHER" id="PTHR36174:SF1">
    <property type="entry name" value="LIPID II:GLYCINE GLYCYLTRANSFERASE"/>
    <property type="match status" value="1"/>
</dbReference>
<protein>
    <submittedName>
        <fullName evidence="2">GNAT family N-acetyltransferase</fullName>
        <ecNumber evidence="2">2.3.1.-</ecNumber>
    </submittedName>
</protein>
<proteinExistence type="predicted"/>
<dbReference type="InterPro" id="IPR038740">
    <property type="entry name" value="BioF2-like_GNAT_dom"/>
</dbReference>
<dbReference type="InterPro" id="IPR016181">
    <property type="entry name" value="Acyl_CoA_acyltransferase"/>
</dbReference>
<dbReference type="RefSeq" id="WP_377242175.1">
    <property type="nucleotide sequence ID" value="NZ_JBHLXP010000001.1"/>
</dbReference>
<dbReference type="EC" id="2.3.1.-" evidence="2"/>
<evidence type="ECO:0000259" key="1">
    <source>
        <dbReference type="Pfam" id="PF13480"/>
    </source>
</evidence>
<keyword evidence="2" id="KW-0012">Acyltransferase</keyword>
<organism evidence="2 3">
    <name type="scientific">Rheinheimera tilapiae</name>
    <dbReference type="NCBI Taxonomy" id="875043"/>
    <lineage>
        <taxon>Bacteria</taxon>
        <taxon>Pseudomonadati</taxon>
        <taxon>Pseudomonadota</taxon>
        <taxon>Gammaproteobacteria</taxon>
        <taxon>Chromatiales</taxon>
        <taxon>Chromatiaceae</taxon>
        <taxon>Rheinheimera</taxon>
    </lineage>
</organism>
<name>A0ABV6BBF3_9GAMM</name>
<feature type="domain" description="BioF2-like acetyltransferase" evidence="1">
    <location>
        <begin position="144"/>
        <end position="281"/>
    </location>
</feature>
<dbReference type="Pfam" id="PF13480">
    <property type="entry name" value="Acetyltransf_6"/>
    <property type="match status" value="1"/>
</dbReference>
<gene>
    <name evidence="2" type="ORF">ACFFJP_07880</name>
</gene>
<keyword evidence="3" id="KW-1185">Reference proteome</keyword>
<dbReference type="Proteomes" id="UP001589813">
    <property type="component" value="Unassembled WGS sequence"/>
</dbReference>